<reference evidence="2 3" key="1">
    <citation type="submission" date="2023-04" db="EMBL/GenBank/DDBJ databases">
        <title>Tenacibaculum tangerinum sp. nov., isolated from sea tidal flat of South Korea.</title>
        <authorList>
            <person name="Lee S.H."/>
            <person name="Kim J.-J."/>
        </authorList>
    </citation>
    <scope>NUCLEOTIDE SEQUENCE [LARGE SCALE GENOMIC DNA]</scope>
    <source>
        <strain evidence="2 3">GRR-S3-23</strain>
    </source>
</reference>
<gene>
    <name evidence="2" type="ORF">P8625_11260</name>
</gene>
<sequence>MSTKISHVIRYNQNFLSLEEATKLFQKLMQFPELINMHKNKVPQADTITYNFGKLMFLDRDLIEKNAFPKALWGNTTEWPAFILPLKKKIEEFTGCEFKTCVCIYYPDGNSGVGYHSDKIAFGDTDVIPSISLGEERVFCVRENSTKKETQFLLKHGSLLLMKKGCQEYFEHSLPKNSIYVNPRINLTFRKYGF</sequence>
<name>A0ABY8KZK9_9FLAO</name>
<dbReference type="InterPro" id="IPR027450">
    <property type="entry name" value="AlkB-like"/>
</dbReference>
<organism evidence="2 3">
    <name type="scientific">Tenacibaculum tangerinum</name>
    <dbReference type="NCBI Taxonomy" id="3038772"/>
    <lineage>
        <taxon>Bacteria</taxon>
        <taxon>Pseudomonadati</taxon>
        <taxon>Bacteroidota</taxon>
        <taxon>Flavobacteriia</taxon>
        <taxon>Flavobacteriales</taxon>
        <taxon>Flavobacteriaceae</taxon>
        <taxon>Tenacibaculum</taxon>
    </lineage>
</organism>
<dbReference type="InterPro" id="IPR005123">
    <property type="entry name" value="Oxoglu/Fe-dep_dioxygenase_dom"/>
</dbReference>
<dbReference type="Pfam" id="PF13532">
    <property type="entry name" value="2OG-FeII_Oxy_2"/>
    <property type="match status" value="1"/>
</dbReference>
<keyword evidence="2" id="KW-0223">Dioxygenase</keyword>
<dbReference type="InterPro" id="IPR037151">
    <property type="entry name" value="AlkB-like_sf"/>
</dbReference>
<dbReference type="PANTHER" id="PTHR31212">
    <property type="entry name" value="ALPHA-KETOGLUTARATE-DEPENDENT DIOXYGENASE ALKB HOMOLOG 3"/>
    <property type="match status" value="1"/>
</dbReference>
<dbReference type="InterPro" id="IPR032854">
    <property type="entry name" value="ALKBH3"/>
</dbReference>
<dbReference type="RefSeq" id="WP_279650558.1">
    <property type="nucleotide sequence ID" value="NZ_CP122539.1"/>
</dbReference>
<evidence type="ECO:0000313" key="2">
    <source>
        <dbReference type="EMBL" id="WGH74663.1"/>
    </source>
</evidence>
<accession>A0ABY8KZK9</accession>
<feature type="domain" description="Fe2OG dioxygenase" evidence="1">
    <location>
        <begin position="97"/>
        <end position="193"/>
    </location>
</feature>
<dbReference type="PANTHER" id="PTHR31212:SF4">
    <property type="entry name" value="ALPHA-KETOGLUTARATE-DEPENDENT DIOXYGENASE ALKB HOMOLOG 3"/>
    <property type="match status" value="1"/>
</dbReference>
<dbReference type="EMBL" id="CP122539">
    <property type="protein sequence ID" value="WGH74663.1"/>
    <property type="molecule type" value="Genomic_DNA"/>
</dbReference>
<protein>
    <submittedName>
        <fullName evidence="2">Alpha-ketoglutarate-dependent dioxygenase AlkB</fullName>
    </submittedName>
</protein>
<keyword evidence="2" id="KW-0560">Oxidoreductase</keyword>
<proteinExistence type="predicted"/>
<dbReference type="GO" id="GO:0051213">
    <property type="term" value="F:dioxygenase activity"/>
    <property type="evidence" value="ECO:0007669"/>
    <property type="project" value="UniProtKB-KW"/>
</dbReference>
<dbReference type="PROSITE" id="PS51471">
    <property type="entry name" value="FE2OG_OXY"/>
    <property type="match status" value="1"/>
</dbReference>
<evidence type="ECO:0000259" key="1">
    <source>
        <dbReference type="PROSITE" id="PS51471"/>
    </source>
</evidence>
<keyword evidence="3" id="KW-1185">Reference proteome</keyword>
<dbReference type="SUPFAM" id="SSF51197">
    <property type="entry name" value="Clavaminate synthase-like"/>
    <property type="match status" value="1"/>
</dbReference>
<dbReference type="Gene3D" id="2.60.120.590">
    <property type="entry name" value="Alpha-ketoglutarate-dependent dioxygenase AlkB-like"/>
    <property type="match status" value="1"/>
</dbReference>
<dbReference type="Proteomes" id="UP001232001">
    <property type="component" value="Chromosome"/>
</dbReference>
<evidence type="ECO:0000313" key="3">
    <source>
        <dbReference type="Proteomes" id="UP001232001"/>
    </source>
</evidence>